<dbReference type="GO" id="GO:0016853">
    <property type="term" value="F:isomerase activity"/>
    <property type="evidence" value="ECO:0007669"/>
    <property type="project" value="UniProtKB-KW"/>
</dbReference>
<dbReference type="STRING" id="264462.Bd0601"/>
<evidence type="ECO:0000313" key="2">
    <source>
        <dbReference type="EMBL" id="CAE78567.1"/>
    </source>
</evidence>
<accession>Q6MQ80</accession>
<dbReference type="KEGG" id="bba:Bd0601"/>
<dbReference type="SUPFAM" id="SSF54001">
    <property type="entry name" value="Cysteine proteinases"/>
    <property type="match status" value="1"/>
</dbReference>
<dbReference type="eggNOG" id="COG2027">
    <property type="taxonomic scope" value="Bacteria"/>
</dbReference>
<sequence length="310" mass="34951">MRFLWSATMLSVSLMLFAPAIFATQSHKDQAYLYLQNIYSRDNVSKLHVLSLQQRLEYFSRIFLGKPYLGGALGEGANSAYDNDPLYRFDAFDCTTYVETVAALTLSYGEAEFQKNMNVIRYQDGVVSLITRNHFTSVDWNPNVEKLGILRDVTAEIGLADVSTLQTLIDKKEWYKKQASAMVKVKDNEAKKVGGIIARTQAIRPQISALNFLSKEILTAKPDLLLRFPKAGIVNIVRKNWNVRDAIGTNLDVSHQGIIFERDGEIIFRHASYKKSSQYVVEVPLLEYVKKNFGDQTFAGLNVLSFVGGL</sequence>
<keyword evidence="2" id="KW-0413">Isomerase</keyword>
<reference evidence="2 3" key="1">
    <citation type="journal article" date="2004" name="Science">
        <title>A predator unmasked: life cycle of Bdellovibrio bacteriovorus from a genomic perspective.</title>
        <authorList>
            <person name="Rendulic S."/>
            <person name="Jagtap P."/>
            <person name="Rosinus A."/>
            <person name="Eppinger M."/>
            <person name="Baar C."/>
            <person name="Lanz C."/>
            <person name="Keller H."/>
            <person name="Lambert C."/>
            <person name="Evans K.J."/>
            <person name="Goesmann A."/>
            <person name="Meyer F."/>
            <person name="Sockett R.E."/>
            <person name="Schuster S.C."/>
        </authorList>
    </citation>
    <scope>NUCLEOTIDE SEQUENCE [LARGE SCALE GENOMIC DNA]</scope>
    <source>
        <strain evidence="3">ATCC 15356 / DSM 50701 / NCIMB 9529 / HD100</strain>
    </source>
</reference>
<dbReference type="Gene3D" id="1.10.287.520">
    <property type="entry name" value="Helix hairpin bin"/>
    <property type="match status" value="1"/>
</dbReference>
<dbReference type="Proteomes" id="UP000008080">
    <property type="component" value="Chromosome"/>
</dbReference>
<keyword evidence="3" id="KW-1185">Reference proteome</keyword>
<dbReference type="InterPro" id="IPR010846">
    <property type="entry name" value="AmiA-like"/>
</dbReference>
<dbReference type="Gene3D" id="2.30.260.10">
    <property type="entry name" value="putative xylanase like domain"/>
    <property type="match status" value="1"/>
</dbReference>
<dbReference type="Pfam" id="PF07313">
    <property type="entry name" value="AmiA-like"/>
    <property type="match status" value="1"/>
</dbReference>
<protein>
    <submittedName>
        <fullName evidence="2">Putative ribosephosphate isomerase</fullName>
    </submittedName>
</protein>
<dbReference type="HOGENOM" id="CLU_070818_0_0_7"/>
<dbReference type="EMBL" id="BX842647">
    <property type="protein sequence ID" value="CAE78567.1"/>
    <property type="molecule type" value="Genomic_DNA"/>
</dbReference>
<name>Q6MQ80_BDEBA</name>
<organism evidence="2 3">
    <name type="scientific">Bdellovibrio bacteriovorus (strain ATCC 15356 / DSM 50701 / NCIMB 9529 / HD100)</name>
    <dbReference type="NCBI Taxonomy" id="264462"/>
    <lineage>
        <taxon>Bacteria</taxon>
        <taxon>Pseudomonadati</taxon>
        <taxon>Bdellovibrionota</taxon>
        <taxon>Bdellovibrionia</taxon>
        <taxon>Bdellovibrionales</taxon>
        <taxon>Pseudobdellovibrionaceae</taxon>
        <taxon>Bdellovibrio</taxon>
    </lineage>
</organism>
<dbReference type="SMR" id="Q6MQ80"/>
<dbReference type="GeneID" id="93011696"/>
<proteinExistence type="predicted"/>
<gene>
    <name evidence="2" type="ordered locus">Bd0601</name>
</gene>
<feature type="signal peptide" evidence="1">
    <location>
        <begin position="1"/>
        <end position="23"/>
    </location>
</feature>
<dbReference type="RefSeq" id="WP_011163169.1">
    <property type="nucleotide sequence ID" value="NC_005363.1"/>
</dbReference>
<evidence type="ECO:0000313" key="3">
    <source>
        <dbReference type="Proteomes" id="UP000008080"/>
    </source>
</evidence>
<feature type="chain" id="PRO_5004277146" evidence="1">
    <location>
        <begin position="24"/>
        <end position="310"/>
    </location>
</feature>
<dbReference type="InterPro" id="IPR038765">
    <property type="entry name" value="Papain-like_cys_pep_sf"/>
</dbReference>
<dbReference type="Gene3D" id="1.10.3670.10">
    <property type="entry name" value="Putative xylanase like domain"/>
    <property type="match status" value="1"/>
</dbReference>
<evidence type="ECO:0000256" key="1">
    <source>
        <dbReference type="SAM" id="SignalP"/>
    </source>
</evidence>
<dbReference type="AlphaFoldDB" id="Q6MQ80"/>
<keyword evidence="1" id="KW-0732">Signal</keyword>